<dbReference type="Gene3D" id="3.40.390.10">
    <property type="entry name" value="Collagenase (Catalytic Domain)"/>
    <property type="match status" value="1"/>
</dbReference>
<evidence type="ECO:0000313" key="3">
    <source>
        <dbReference type="EMBL" id="KAF7684598.1"/>
    </source>
</evidence>
<evidence type="ECO:0000256" key="1">
    <source>
        <dbReference type="PROSITE-ProRule" id="PRU00276"/>
    </source>
</evidence>
<dbReference type="EMBL" id="SBIQ01000007">
    <property type="protein sequence ID" value="KAF7684598.1"/>
    <property type="molecule type" value="Genomic_DNA"/>
</dbReference>
<accession>A0ABQ7I2A1</accession>
<evidence type="ECO:0000259" key="2">
    <source>
        <dbReference type="PROSITE" id="PS50215"/>
    </source>
</evidence>
<feature type="active site" evidence="1">
    <location>
        <position position="228"/>
    </location>
</feature>
<comment type="caution">
    <text evidence="3">The sequence shown here is derived from an EMBL/GenBank/DDBJ whole genome shotgun (WGS) entry which is preliminary data.</text>
</comment>
<proteinExistence type="predicted"/>
<dbReference type="SUPFAM" id="SSF55486">
    <property type="entry name" value="Metalloproteases ('zincins'), catalytic domain"/>
    <property type="match status" value="1"/>
</dbReference>
<dbReference type="InterPro" id="IPR024079">
    <property type="entry name" value="MetalloPept_cat_dom_sf"/>
</dbReference>
<dbReference type="PROSITE" id="PS50215">
    <property type="entry name" value="ADAM_MEPRO"/>
    <property type="match status" value="1"/>
</dbReference>
<keyword evidence="4" id="KW-1185">Reference proteome</keyword>
<sequence>MIVNLYFTIMACLDILVHKESLHHTLSRAPCVYNVSLLGTNSCGLLHICNGIKGIIYTQNVNYVLNITSHNNTINQIIKPKRKIPFKIIIINEFSWISKYGNESFDRSEQLIRHTQQIFDILNFGDYQIELILQNIYNMAEDGIINRDEELRIQLDAFADWIEMIRQEKGQDQLISNLVLLFIPKIRNTDMEAASFIGGAAGENDGYGIIQIDDADEDNYHAKVIAHEILHSMGVEHDNDTGCLMEKSGIYGNDKIVLSEYTKIQMKKILKRMEESYKC</sequence>
<evidence type="ECO:0000313" key="4">
    <source>
        <dbReference type="Proteomes" id="UP001516464"/>
    </source>
</evidence>
<protein>
    <submittedName>
        <fullName evidence="3">Zinc metalloproteinase-disintegrin-like</fullName>
    </submittedName>
</protein>
<feature type="binding site" evidence="1">
    <location>
        <position position="237"/>
    </location>
    <ligand>
        <name>Zn(2+)</name>
        <dbReference type="ChEBI" id="CHEBI:29105"/>
        <note>catalytic</note>
    </ligand>
</feature>
<keyword evidence="1" id="KW-0862">Zinc</keyword>
<keyword evidence="1" id="KW-0479">Metal-binding</keyword>
<dbReference type="Proteomes" id="UP001516464">
    <property type="component" value="Unassembled WGS sequence"/>
</dbReference>
<feature type="binding site" evidence="1">
    <location>
        <position position="227"/>
    </location>
    <ligand>
        <name>Zn(2+)</name>
        <dbReference type="ChEBI" id="CHEBI:29105"/>
        <note>catalytic</note>
    </ligand>
</feature>
<reference evidence="3 4" key="1">
    <citation type="submission" date="2019-01" db="EMBL/GenBank/DDBJ databases">
        <title>Genomes sequencing and comparative genomics of infectious freshwater microsporidia, Cucumispora dikerogammari and Thelohania contejeani.</title>
        <authorList>
            <person name="Cormier A."/>
            <person name="Giraud I."/>
            <person name="Wattier R."/>
            <person name="Teixeira M."/>
            <person name="Grandjean F."/>
            <person name="Rigaud T."/>
            <person name="Cordaux R."/>
        </authorList>
    </citation>
    <scope>NUCLEOTIDE SEQUENCE [LARGE SCALE GENOMIC DNA]</scope>
    <source>
        <strain evidence="3">T1</strain>
        <tissue evidence="3">Spores</tissue>
    </source>
</reference>
<dbReference type="InterPro" id="IPR001590">
    <property type="entry name" value="Peptidase_M12B"/>
</dbReference>
<name>A0ABQ7I2A1_9MICR</name>
<dbReference type="Pfam" id="PF01421">
    <property type="entry name" value="Reprolysin"/>
    <property type="match status" value="1"/>
</dbReference>
<organism evidence="3 4">
    <name type="scientific">Astathelohania contejeani</name>
    <dbReference type="NCBI Taxonomy" id="164912"/>
    <lineage>
        <taxon>Eukaryota</taxon>
        <taxon>Fungi</taxon>
        <taxon>Fungi incertae sedis</taxon>
        <taxon>Microsporidia</taxon>
        <taxon>Astathelohaniidae</taxon>
        <taxon>Astathelohania</taxon>
    </lineage>
</organism>
<feature type="binding site" evidence="1">
    <location>
        <position position="231"/>
    </location>
    <ligand>
        <name>Zn(2+)</name>
        <dbReference type="ChEBI" id="CHEBI:29105"/>
        <note>catalytic</note>
    </ligand>
</feature>
<comment type="caution">
    <text evidence="1">Lacks conserved residue(s) required for the propagation of feature annotation.</text>
</comment>
<gene>
    <name evidence="3" type="primary">VM3</name>
    <name evidence="3" type="ORF">TCON_0221</name>
</gene>
<feature type="domain" description="Peptidase M12B" evidence="2">
    <location>
        <begin position="84"/>
        <end position="279"/>
    </location>
</feature>